<keyword evidence="6" id="KW-0235">DNA replication</keyword>
<feature type="domain" description="DNA-directed DNA polymerase X" evidence="11">
    <location>
        <begin position="3"/>
        <end position="316"/>
    </location>
</feature>
<dbReference type="InterPro" id="IPR029398">
    <property type="entry name" value="PolB_thumb"/>
</dbReference>
<dbReference type="Gene3D" id="3.30.460.10">
    <property type="entry name" value="Beta Polymerase, domain 2"/>
    <property type="match status" value="1"/>
</dbReference>
<evidence type="ECO:0000256" key="7">
    <source>
        <dbReference type="ARBA" id="ARBA00022932"/>
    </source>
</evidence>
<dbReference type="CDD" id="cd00141">
    <property type="entry name" value="NT_POLXc"/>
    <property type="match status" value="1"/>
</dbReference>
<dbReference type="InterPro" id="IPR010996">
    <property type="entry name" value="HHH_MUS81"/>
</dbReference>
<feature type="domain" description="Polymerase/histidinol phosphatase N-terminal" evidence="10">
    <location>
        <begin position="340"/>
        <end position="418"/>
    </location>
</feature>
<evidence type="ECO:0000256" key="5">
    <source>
        <dbReference type="ARBA" id="ARBA00022695"/>
    </source>
</evidence>
<dbReference type="SMART" id="SM00481">
    <property type="entry name" value="POLIIIAc"/>
    <property type="match status" value="1"/>
</dbReference>
<evidence type="ECO:0000256" key="3">
    <source>
        <dbReference type="ARBA" id="ARBA00022634"/>
    </source>
</evidence>
<keyword evidence="3" id="KW-0237">DNA synthesis</keyword>
<dbReference type="Gene3D" id="3.30.210.10">
    <property type="entry name" value="DNA polymerase, thumb domain"/>
    <property type="match status" value="1"/>
</dbReference>
<feature type="domain" description="Helix-hairpin-helix DNA-binding motif class 1" evidence="9">
    <location>
        <begin position="92"/>
        <end position="111"/>
    </location>
</feature>
<dbReference type="InterPro" id="IPR003141">
    <property type="entry name" value="Pol/His_phosphatase_N"/>
</dbReference>
<keyword evidence="12" id="KW-0269">Exonuclease</keyword>
<comment type="cofactor">
    <cofactor evidence="1">
        <name>Mg(2+)</name>
        <dbReference type="ChEBI" id="CHEBI:18420"/>
    </cofactor>
</comment>
<name>A0ABV9U0D8_9ACTN</name>
<dbReference type="SMART" id="SM00278">
    <property type="entry name" value="HhH1"/>
    <property type="match status" value="3"/>
</dbReference>
<dbReference type="Gene3D" id="3.20.20.140">
    <property type="entry name" value="Metal-dependent hydrolases"/>
    <property type="match status" value="1"/>
</dbReference>
<dbReference type="InterPro" id="IPR002054">
    <property type="entry name" value="DNA-dir_DNA_pol_X"/>
</dbReference>
<feature type="domain" description="Helix-hairpin-helix DNA-binding motif class 1" evidence="9">
    <location>
        <begin position="127"/>
        <end position="146"/>
    </location>
</feature>
<dbReference type="InterPro" id="IPR010994">
    <property type="entry name" value="RuvA_2-like"/>
</dbReference>
<dbReference type="SMART" id="SM00483">
    <property type="entry name" value="POLXc"/>
    <property type="match status" value="1"/>
</dbReference>
<dbReference type="InterPro" id="IPR003583">
    <property type="entry name" value="Hlx-hairpin-Hlx_DNA-bd_motif"/>
</dbReference>
<dbReference type="Gene3D" id="1.10.150.110">
    <property type="entry name" value="DNA polymerase beta, N-terminal domain-like"/>
    <property type="match status" value="1"/>
</dbReference>
<keyword evidence="12" id="KW-0378">Hydrolase</keyword>
<dbReference type="RefSeq" id="WP_378256591.1">
    <property type="nucleotide sequence ID" value="NZ_JBHSIT010000005.1"/>
</dbReference>
<dbReference type="EMBL" id="JBHSIT010000005">
    <property type="protein sequence ID" value="MFC4909239.1"/>
    <property type="molecule type" value="Genomic_DNA"/>
</dbReference>
<dbReference type="GO" id="GO:0004527">
    <property type="term" value="F:exonuclease activity"/>
    <property type="evidence" value="ECO:0007669"/>
    <property type="project" value="UniProtKB-KW"/>
</dbReference>
<evidence type="ECO:0000256" key="1">
    <source>
        <dbReference type="ARBA" id="ARBA00001946"/>
    </source>
</evidence>
<gene>
    <name evidence="12" type="primary">polX</name>
    <name evidence="12" type="ORF">ACFPCY_18095</name>
</gene>
<evidence type="ECO:0000256" key="2">
    <source>
        <dbReference type="ARBA" id="ARBA00012417"/>
    </source>
</evidence>
<evidence type="ECO:0000313" key="13">
    <source>
        <dbReference type="Proteomes" id="UP001595872"/>
    </source>
</evidence>
<dbReference type="InterPro" id="IPR027421">
    <property type="entry name" value="DNA_pol_lamdba_lyase_dom_sf"/>
</dbReference>
<evidence type="ECO:0000256" key="6">
    <source>
        <dbReference type="ARBA" id="ARBA00022705"/>
    </source>
</evidence>
<dbReference type="PIRSF" id="PIRSF005047">
    <property type="entry name" value="UCP005047_YshC"/>
    <property type="match status" value="1"/>
</dbReference>
<dbReference type="Pfam" id="PF02811">
    <property type="entry name" value="PHP"/>
    <property type="match status" value="1"/>
</dbReference>
<dbReference type="PANTHER" id="PTHR36928:SF1">
    <property type="entry name" value="PHOSPHATASE YCDX-RELATED"/>
    <property type="match status" value="1"/>
</dbReference>
<keyword evidence="13" id="KW-1185">Reference proteome</keyword>
<dbReference type="NCBIfam" id="NF006375">
    <property type="entry name" value="PRK08609.1"/>
    <property type="match status" value="1"/>
</dbReference>
<proteinExistence type="predicted"/>
<evidence type="ECO:0000256" key="8">
    <source>
        <dbReference type="ARBA" id="ARBA00049244"/>
    </source>
</evidence>
<comment type="caution">
    <text evidence="12">The sequence shown here is derived from an EMBL/GenBank/DDBJ whole genome shotgun (WGS) entry which is preliminary data.</text>
</comment>
<dbReference type="InterPro" id="IPR016195">
    <property type="entry name" value="Pol/histidinol_Pase-like"/>
</dbReference>
<evidence type="ECO:0000256" key="4">
    <source>
        <dbReference type="ARBA" id="ARBA00022679"/>
    </source>
</evidence>
<protein>
    <recommendedName>
        <fullName evidence="2">DNA-directed DNA polymerase</fullName>
        <ecNumber evidence="2">2.7.7.7</ecNumber>
    </recommendedName>
</protein>
<dbReference type="CDD" id="cd07436">
    <property type="entry name" value="PHP_PolX"/>
    <property type="match status" value="1"/>
</dbReference>
<keyword evidence="5" id="KW-0548">Nucleotidyltransferase</keyword>
<accession>A0ABV9U0D8</accession>
<dbReference type="InterPro" id="IPR047967">
    <property type="entry name" value="PolX_PHP"/>
</dbReference>
<dbReference type="InterPro" id="IPR043519">
    <property type="entry name" value="NT_sf"/>
</dbReference>
<dbReference type="SUPFAM" id="SSF47781">
    <property type="entry name" value="RuvA domain 2-like"/>
    <property type="match status" value="1"/>
</dbReference>
<dbReference type="SUPFAM" id="SSF47802">
    <property type="entry name" value="DNA polymerase beta, N-terminal domain-like"/>
    <property type="match status" value="1"/>
</dbReference>
<keyword evidence="12" id="KW-0540">Nuclease</keyword>
<keyword evidence="4" id="KW-0808">Transferase</keyword>
<dbReference type="InterPro" id="IPR037160">
    <property type="entry name" value="DNA_Pol_thumb_sf"/>
</dbReference>
<dbReference type="Pfam" id="PF14520">
    <property type="entry name" value="HHH_5"/>
    <property type="match status" value="1"/>
</dbReference>
<evidence type="ECO:0000259" key="10">
    <source>
        <dbReference type="SMART" id="SM00481"/>
    </source>
</evidence>
<dbReference type="Proteomes" id="UP001595872">
    <property type="component" value="Unassembled WGS sequence"/>
</dbReference>
<dbReference type="PANTHER" id="PTHR36928">
    <property type="entry name" value="PHOSPHATASE YCDX-RELATED"/>
    <property type="match status" value="1"/>
</dbReference>
<feature type="domain" description="Helix-hairpin-helix DNA-binding motif class 1" evidence="9">
    <location>
        <begin position="52"/>
        <end position="71"/>
    </location>
</feature>
<dbReference type="Gene3D" id="1.10.150.20">
    <property type="entry name" value="5' to 3' exonuclease, C-terminal subdomain"/>
    <property type="match status" value="1"/>
</dbReference>
<dbReference type="Pfam" id="PF14791">
    <property type="entry name" value="DNA_pol_B_thumb"/>
    <property type="match status" value="1"/>
</dbReference>
<dbReference type="EC" id="2.7.7.7" evidence="2"/>
<dbReference type="SUPFAM" id="SSF81301">
    <property type="entry name" value="Nucleotidyltransferase"/>
    <property type="match status" value="1"/>
</dbReference>
<comment type="catalytic activity">
    <reaction evidence="8">
        <text>DNA(n) + a 2'-deoxyribonucleoside 5'-triphosphate = DNA(n+1) + diphosphate</text>
        <dbReference type="Rhea" id="RHEA:22508"/>
        <dbReference type="Rhea" id="RHEA-COMP:17339"/>
        <dbReference type="Rhea" id="RHEA-COMP:17340"/>
        <dbReference type="ChEBI" id="CHEBI:33019"/>
        <dbReference type="ChEBI" id="CHEBI:61560"/>
        <dbReference type="ChEBI" id="CHEBI:173112"/>
        <dbReference type="EC" id="2.7.7.7"/>
    </reaction>
</comment>
<sequence length="573" mass="62891">MARANEEAAELLRELADLLSITGGDAFKIRAYEKAARAVEGYPDDISGLELPGLRKIPTVGEAIAKKLLDYNRTGTIRQVEDLRAQIPAGVRALTEIPTLGPKRAHQLYAELGVSSVAELTEAIDEGRLKGLKGFGPKSVENIRHGIELLVQAQDRSPIDVASELADDVVAAVSQVPGVERCQYTGSLRRMRETIGDVDVLVASDDPQPVMEAFKALPFVTEIIGSGDKKTSVRTSRGLQVDLRVVPPASWGAALQYFTGSQAHNIRTREIAARAGLKLSEYGLFDVESGALIVSETEDEVYRRLGLPWIPPPLREDTGEIEAAQKDALPRLVRVEDLRGDLHTHTDLTDGVASLEAMVAAAAERGLEYYAVTDHAPDLVMQRMTDEKMLAQRERIRELQKDYPNLAILHGTELNIGPDGSVDWDADFLAGFDVCVASVHSHFTQDRDEVTRRLITACENPHVNVIGHPTARSIGRRAPVDADWDEVFRAAARTGTAMEVNSFPDRLDLPADLARRALRLGVKFAIDTDAHSVGNMRNIRFAVGTAQRAWLTPDDVINAWPLPRLREFLAKKP</sequence>
<reference evidence="13" key="1">
    <citation type="journal article" date="2019" name="Int. J. Syst. Evol. Microbiol.">
        <title>The Global Catalogue of Microorganisms (GCM) 10K type strain sequencing project: providing services to taxonomists for standard genome sequencing and annotation.</title>
        <authorList>
            <consortium name="The Broad Institute Genomics Platform"/>
            <consortium name="The Broad Institute Genome Sequencing Center for Infectious Disease"/>
            <person name="Wu L."/>
            <person name="Ma J."/>
        </authorList>
    </citation>
    <scope>NUCLEOTIDE SEQUENCE [LARGE SCALE GENOMIC DNA]</scope>
    <source>
        <strain evidence="13">KLKA75</strain>
    </source>
</reference>
<keyword evidence="7" id="KW-0239">DNA-directed DNA polymerase</keyword>
<dbReference type="InterPro" id="IPR050243">
    <property type="entry name" value="PHP_phosphatase"/>
</dbReference>
<evidence type="ECO:0000313" key="12">
    <source>
        <dbReference type="EMBL" id="MFC4909239.1"/>
    </source>
</evidence>
<dbReference type="InterPro" id="IPR022311">
    <property type="entry name" value="PolX-like"/>
</dbReference>
<evidence type="ECO:0000259" key="9">
    <source>
        <dbReference type="SMART" id="SM00278"/>
    </source>
</evidence>
<organism evidence="12 13">
    <name type="scientific">Actinomadura gamaensis</name>
    <dbReference type="NCBI Taxonomy" id="1763541"/>
    <lineage>
        <taxon>Bacteria</taxon>
        <taxon>Bacillati</taxon>
        <taxon>Actinomycetota</taxon>
        <taxon>Actinomycetes</taxon>
        <taxon>Streptosporangiales</taxon>
        <taxon>Thermomonosporaceae</taxon>
        <taxon>Actinomadura</taxon>
    </lineage>
</organism>
<evidence type="ECO:0000259" key="11">
    <source>
        <dbReference type="SMART" id="SM00483"/>
    </source>
</evidence>
<dbReference type="SUPFAM" id="SSF89550">
    <property type="entry name" value="PHP domain-like"/>
    <property type="match status" value="1"/>
</dbReference>
<dbReference type="Pfam" id="PF14716">
    <property type="entry name" value="HHH_8"/>
    <property type="match status" value="1"/>
</dbReference>
<dbReference type="InterPro" id="IPR004013">
    <property type="entry name" value="PHP_dom"/>
</dbReference>